<feature type="transmembrane region" description="Helical" evidence="7">
    <location>
        <begin position="30"/>
        <end position="56"/>
    </location>
</feature>
<dbReference type="PANTHER" id="PTHR30213">
    <property type="entry name" value="INNER MEMBRANE PROTEIN YHJD"/>
    <property type="match status" value="1"/>
</dbReference>
<gene>
    <name evidence="8" type="ORF">GCM10023205_23900</name>
</gene>
<evidence type="ECO:0000256" key="2">
    <source>
        <dbReference type="ARBA" id="ARBA00022475"/>
    </source>
</evidence>
<feature type="transmembrane region" description="Helical" evidence="7">
    <location>
        <begin position="93"/>
        <end position="112"/>
    </location>
</feature>
<keyword evidence="5 7" id="KW-0472">Membrane</keyword>
<protein>
    <submittedName>
        <fullName evidence="8">YihY/virulence factor BrkB family protein</fullName>
    </submittedName>
</protein>
<dbReference type="EMBL" id="BAABHS010000007">
    <property type="protein sequence ID" value="GAA4959999.1"/>
    <property type="molecule type" value="Genomic_DNA"/>
</dbReference>
<evidence type="ECO:0000313" key="9">
    <source>
        <dbReference type="Proteomes" id="UP001500466"/>
    </source>
</evidence>
<dbReference type="Pfam" id="PF03631">
    <property type="entry name" value="Virul_fac_BrkB"/>
    <property type="match status" value="1"/>
</dbReference>
<feature type="transmembrane region" description="Helical" evidence="7">
    <location>
        <begin position="182"/>
        <end position="205"/>
    </location>
</feature>
<feature type="region of interest" description="Disordered" evidence="6">
    <location>
        <begin position="279"/>
        <end position="302"/>
    </location>
</feature>
<evidence type="ECO:0000256" key="1">
    <source>
        <dbReference type="ARBA" id="ARBA00004651"/>
    </source>
</evidence>
<dbReference type="InterPro" id="IPR017039">
    <property type="entry name" value="Virul_fac_BrkB"/>
</dbReference>
<evidence type="ECO:0000256" key="4">
    <source>
        <dbReference type="ARBA" id="ARBA00022989"/>
    </source>
</evidence>
<feature type="transmembrane region" description="Helical" evidence="7">
    <location>
        <begin position="246"/>
        <end position="269"/>
    </location>
</feature>
<dbReference type="PANTHER" id="PTHR30213:SF1">
    <property type="entry name" value="INNER MEMBRANE PROTEIN YHJD"/>
    <property type="match status" value="1"/>
</dbReference>
<reference evidence="9" key="1">
    <citation type="journal article" date="2019" name="Int. J. Syst. Evol. Microbiol.">
        <title>The Global Catalogue of Microorganisms (GCM) 10K type strain sequencing project: providing services to taxonomists for standard genome sequencing and annotation.</title>
        <authorList>
            <consortium name="The Broad Institute Genomics Platform"/>
            <consortium name="The Broad Institute Genome Sequencing Center for Infectious Disease"/>
            <person name="Wu L."/>
            <person name="Ma J."/>
        </authorList>
    </citation>
    <scope>NUCLEOTIDE SEQUENCE [LARGE SCALE GENOMIC DNA]</scope>
    <source>
        <strain evidence="9">JCM 17986</strain>
    </source>
</reference>
<keyword evidence="3 7" id="KW-0812">Transmembrane</keyword>
<keyword evidence="9" id="KW-1185">Reference proteome</keyword>
<evidence type="ECO:0000256" key="3">
    <source>
        <dbReference type="ARBA" id="ARBA00022692"/>
    </source>
</evidence>
<keyword evidence="2" id="KW-1003">Cell membrane</keyword>
<dbReference type="NCBIfam" id="TIGR00765">
    <property type="entry name" value="yihY_not_rbn"/>
    <property type="match status" value="1"/>
</dbReference>
<proteinExistence type="predicted"/>
<evidence type="ECO:0000313" key="8">
    <source>
        <dbReference type="EMBL" id="GAA4959999.1"/>
    </source>
</evidence>
<dbReference type="Proteomes" id="UP001500466">
    <property type="component" value="Unassembled WGS sequence"/>
</dbReference>
<evidence type="ECO:0000256" key="7">
    <source>
        <dbReference type="SAM" id="Phobius"/>
    </source>
</evidence>
<keyword evidence="4 7" id="KW-1133">Transmembrane helix</keyword>
<organism evidence="8 9">
    <name type="scientific">Yinghuangia aomiensis</name>
    <dbReference type="NCBI Taxonomy" id="676205"/>
    <lineage>
        <taxon>Bacteria</taxon>
        <taxon>Bacillati</taxon>
        <taxon>Actinomycetota</taxon>
        <taxon>Actinomycetes</taxon>
        <taxon>Kitasatosporales</taxon>
        <taxon>Streptomycetaceae</taxon>
        <taxon>Yinghuangia</taxon>
    </lineage>
</organism>
<name>A0ABP9H1W4_9ACTN</name>
<comment type="subcellular location">
    <subcellularLocation>
        <location evidence="1">Cell membrane</location>
        <topology evidence="1">Multi-pass membrane protein</topology>
    </subcellularLocation>
</comment>
<dbReference type="RefSeq" id="WP_345675371.1">
    <property type="nucleotide sequence ID" value="NZ_BAABHS010000007.1"/>
</dbReference>
<feature type="transmembrane region" description="Helical" evidence="7">
    <location>
        <begin position="217"/>
        <end position="240"/>
    </location>
</feature>
<comment type="caution">
    <text evidence="8">The sequence shown here is derived from an EMBL/GenBank/DDBJ whole genome shotgun (WGS) entry which is preliminary data.</text>
</comment>
<evidence type="ECO:0000256" key="5">
    <source>
        <dbReference type="ARBA" id="ARBA00023136"/>
    </source>
</evidence>
<sequence length="302" mass="31927">MAFREKLDGLPVIGRTLEAYDRYTERNGNFAAAAVAFYGFLALFPLIALSAAVVAATLSPGRVQDMQGKISDQIPGIADKVDVNGLVDNAGEVGLVGGLLLLYLGLGWVGALRPAIREMWFGDQPPPDGIEKTLLMKSKDIATLAGLGLAMAVSVGASAFATAVIGHVSKAIGLDDEPVGRILLQVAAFGVAVLAGVVLFLYLLVGMPRLEMPRRTAFRGALIGAVGFEVLKVLVASYIAQVAGKSMYGAFGVPVALLLWIYFATRLLLFCAAWTATAKHPPDHVDDEEKTGPRSLCEQTEV</sequence>
<dbReference type="PIRSF" id="PIRSF035875">
    <property type="entry name" value="RNase_BN"/>
    <property type="match status" value="1"/>
</dbReference>
<evidence type="ECO:0000256" key="6">
    <source>
        <dbReference type="SAM" id="MobiDB-lite"/>
    </source>
</evidence>
<feature type="transmembrane region" description="Helical" evidence="7">
    <location>
        <begin position="141"/>
        <end position="162"/>
    </location>
</feature>
<accession>A0ABP9H1W4</accession>